<dbReference type="AlphaFoldDB" id="A0A3Q3EH79"/>
<reference evidence="6" key="2">
    <citation type="submission" date="2025-09" db="UniProtKB">
        <authorList>
            <consortium name="Ensembl"/>
        </authorList>
    </citation>
    <scope>IDENTIFICATION</scope>
</reference>
<dbReference type="Pfam" id="PF16421">
    <property type="entry name" value="E2F_CC-MB"/>
    <property type="match status" value="1"/>
</dbReference>
<evidence type="ECO:0000313" key="6">
    <source>
        <dbReference type="Ensembl" id="ENSKMAP00000001367.1"/>
    </source>
</evidence>
<evidence type="ECO:0000256" key="4">
    <source>
        <dbReference type="ARBA" id="ARBA00023163"/>
    </source>
</evidence>
<dbReference type="Gene3D" id="6.10.250.540">
    <property type="match status" value="1"/>
</dbReference>
<keyword evidence="3" id="KW-0238">DNA-binding</keyword>
<evidence type="ECO:0000256" key="2">
    <source>
        <dbReference type="ARBA" id="ARBA00023015"/>
    </source>
</evidence>
<feature type="domain" description="E2F transcription factor CC-MB" evidence="5">
    <location>
        <begin position="60"/>
        <end position="148"/>
    </location>
</feature>
<accession>A0A3Q3EH79</accession>
<reference evidence="6" key="1">
    <citation type="submission" date="2025-08" db="UniProtKB">
        <authorList>
            <consortium name="Ensembl"/>
        </authorList>
    </citation>
    <scope>IDENTIFICATION</scope>
</reference>
<proteinExistence type="inferred from homology"/>
<dbReference type="GO" id="GO:0000978">
    <property type="term" value="F:RNA polymerase II cis-regulatory region sequence-specific DNA binding"/>
    <property type="evidence" value="ECO:0007669"/>
    <property type="project" value="InterPro"/>
</dbReference>
<name>A0A3Q3EH79_KRYMA</name>
<sequence>MNVSNSAILNYFCTYSVFFSSGFISQQLAVVLTLDVFGYEPSCALKSVHRGKKANEDELEELVALAEEEEELDYLIQSCTQQIRKLCEQRHIHRYPFVYVCGIQSLKGQTVIVIKAPAETKVQVPHPEESLQVHIRSTNGPIEVFLCSDPMESTGNTAASSTLEWPQVEEKEISADRLMS</sequence>
<dbReference type="Ensembl" id="ENSKMAT00000001407.1">
    <property type="protein sequence ID" value="ENSKMAP00000001367.1"/>
    <property type="gene ID" value="ENSKMAG00000001078.1"/>
</dbReference>
<dbReference type="GO" id="GO:0046983">
    <property type="term" value="F:protein dimerization activity"/>
    <property type="evidence" value="ECO:0007669"/>
    <property type="project" value="InterPro"/>
</dbReference>
<dbReference type="Proteomes" id="UP000264800">
    <property type="component" value="Unplaced"/>
</dbReference>
<dbReference type="InterPro" id="IPR032198">
    <property type="entry name" value="E2F_CC-MB"/>
</dbReference>
<organism evidence="6 7">
    <name type="scientific">Kryptolebias marmoratus</name>
    <name type="common">Mangrove killifish</name>
    <name type="synonym">Rivulus marmoratus</name>
    <dbReference type="NCBI Taxonomy" id="37003"/>
    <lineage>
        <taxon>Eukaryota</taxon>
        <taxon>Metazoa</taxon>
        <taxon>Chordata</taxon>
        <taxon>Craniata</taxon>
        <taxon>Vertebrata</taxon>
        <taxon>Euteleostomi</taxon>
        <taxon>Actinopterygii</taxon>
        <taxon>Neopterygii</taxon>
        <taxon>Teleostei</taxon>
        <taxon>Neoteleostei</taxon>
        <taxon>Acanthomorphata</taxon>
        <taxon>Ovalentaria</taxon>
        <taxon>Atherinomorphae</taxon>
        <taxon>Cyprinodontiformes</taxon>
        <taxon>Rivulidae</taxon>
        <taxon>Kryptolebias</taxon>
    </lineage>
</organism>
<dbReference type="PANTHER" id="PTHR12081:SF44">
    <property type="entry name" value="TRANSCRIPTION FACTOR E2F3"/>
    <property type="match status" value="1"/>
</dbReference>
<dbReference type="GO" id="GO:0090575">
    <property type="term" value="C:RNA polymerase II transcription regulator complex"/>
    <property type="evidence" value="ECO:0007669"/>
    <property type="project" value="TreeGrafter"/>
</dbReference>
<dbReference type="STRING" id="37003.ENSKMAP00000001367"/>
<dbReference type="InterPro" id="IPR015633">
    <property type="entry name" value="E2F"/>
</dbReference>
<dbReference type="InterPro" id="IPR037241">
    <property type="entry name" value="E2F-DP_heterodim"/>
</dbReference>
<keyword evidence="7" id="KW-1185">Reference proteome</keyword>
<evidence type="ECO:0000313" key="7">
    <source>
        <dbReference type="Proteomes" id="UP000264800"/>
    </source>
</evidence>
<dbReference type="GO" id="GO:0000981">
    <property type="term" value="F:DNA-binding transcription factor activity, RNA polymerase II-specific"/>
    <property type="evidence" value="ECO:0007669"/>
    <property type="project" value="TreeGrafter"/>
</dbReference>
<evidence type="ECO:0000256" key="3">
    <source>
        <dbReference type="ARBA" id="ARBA00023125"/>
    </source>
</evidence>
<dbReference type="SUPFAM" id="SSF144074">
    <property type="entry name" value="E2F-DP heterodimerization region"/>
    <property type="match status" value="1"/>
</dbReference>
<protein>
    <recommendedName>
        <fullName evidence="5">E2F transcription factor CC-MB domain-containing protein</fullName>
    </recommendedName>
</protein>
<evidence type="ECO:0000256" key="1">
    <source>
        <dbReference type="ARBA" id="ARBA00010940"/>
    </source>
</evidence>
<keyword evidence="4" id="KW-0804">Transcription</keyword>
<keyword evidence="2" id="KW-0805">Transcription regulation</keyword>
<evidence type="ECO:0000259" key="5">
    <source>
        <dbReference type="Pfam" id="PF16421"/>
    </source>
</evidence>
<dbReference type="CDD" id="cd14660">
    <property type="entry name" value="E2F_DD"/>
    <property type="match status" value="1"/>
</dbReference>
<dbReference type="PANTHER" id="PTHR12081">
    <property type="entry name" value="TRANSCRIPTION FACTOR E2F"/>
    <property type="match status" value="1"/>
</dbReference>
<dbReference type="GeneTree" id="ENSGT00940000155115"/>
<comment type="similarity">
    <text evidence="1">Belongs to the E2F/DP family.</text>
</comment>